<keyword evidence="11" id="KW-0963">Cytoplasm</keyword>
<keyword evidence="6 11" id="KW-0547">Nucleotide-binding</keyword>
<sequence>MSGQATDRRERPGQGELFILSGPAGVGKGTVVAALQAKYPSLWVSVSATTRAPRPGEVDGKHYLFTDDAEFDDLIAHDGLLEWATVHRKARYGTPRAPVQAAMAEGHNVLLEIDPQGARQVRRTMPQAHSIFLMPPSWEELVRRLTARGTEDQEAVQRRLQTARSELAHFDDFDHVVVNVDIDTTVEELAEILGLRGGVG</sequence>
<dbReference type="FunFam" id="3.30.63.10:FF:000002">
    <property type="entry name" value="Guanylate kinase 1"/>
    <property type="match status" value="1"/>
</dbReference>
<reference evidence="13 14" key="1">
    <citation type="submission" date="2019-03" db="EMBL/GenBank/DDBJ databases">
        <title>Genomic Encyclopedia of Archaeal and Bacterial Type Strains, Phase II (KMG-II): from individual species to whole genera.</title>
        <authorList>
            <person name="Goeker M."/>
        </authorList>
    </citation>
    <scope>NUCLEOTIDE SEQUENCE [LARGE SCALE GENOMIC DNA]</scope>
    <source>
        <strain evidence="13 14">DSM 24323</strain>
    </source>
</reference>
<proteinExistence type="inferred from homology"/>
<dbReference type="Pfam" id="PF00625">
    <property type="entry name" value="Guanylate_kin"/>
    <property type="match status" value="1"/>
</dbReference>
<dbReference type="Gene3D" id="3.30.63.10">
    <property type="entry name" value="Guanylate Kinase phosphate binding domain"/>
    <property type="match status" value="1"/>
</dbReference>
<evidence type="ECO:0000256" key="8">
    <source>
        <dbReference type="ARBA" id="ARBA00022840"/>
    </source>
</evidence>
<evidence type="ECO:0000256" key="2">
    <source>
        <dbReference type="ARBA" id="ARBA00005790"/>
    </source>
</evidence>
<dbReference type="InterPro" id="IPR008145">
    <property type="entry name" value="GK/Ca_channel_bsu"/>
</dbReference>
<dbReference type="HAMAP" id="MF_00328">
    <property type="entry name" value="Guanylate_kinase"/>
    <property type="match status" value="1"/>
</dbReference>
<dbReference type="GO" id="GO:0005524">
    <property type="term" value="F:ATP binding"/>
    <property type="evidence" value="ECO:0007669"/>
    <property type="project" value="UniProtKB-UniRule"/>
</dbReference>
<comment type="function">
    <text evidence="1 11">Essential for recycling GMP and indirectly, cGMP.</text>
</comment>
<protein>
    <recommendedName>
        <fullName evidence="4 11">Guanylate kinase</fullName>
        <ecNumber evidence="3 11">2.7.4.8</ecNumber>
    </recommendedName>
    <alternativeName>
        <fullName evidence="9 11">GMP kinase</fullName>
    </alternativeName>
</protein>
<gene>
    <name evidence="11" type="primary">gmk</name>
    <name evidence="13" type="ORF">CLV29_1079</name>
</gene>
<dbReference type="EC" id="2.7.4.8" evidence="3 11"/>
<dbReference type="CDD" id="cd00071">
    <property type="entry name" value="GMPK"/>
    <property type="match status" value="1"/>
</dbReference>
<organism evidence="13 14">
    <name type="scientific">Naumannella halotolerans</name>
    <dbReference type="NCBI Taxonomy" id="993414"/>
    <lineage>
        <taxon>Bacteria</taxon>
        <taxon>Bacillati</taxon>
        <taxon>Actinomycetota</taxon>
        <taxon>Actinomycetes</taxon>
        <taxon>Propionibacteriales</taxon>
        <taxon>Propionibacteriaceae</taxon>
        <taxon>Naumannella</taxon>
    </lineage>
</organism>
<evidence type="ECO:0000256" key="3">
    <source>
        <dbReference type="ARBA" id="ARBA00012961"/>
    </source>
</evidence>
<evidence type="ECO:0000256" key="5">
    <source>
        <dbReference type="ARBA" id="ARBA00022679"/>
    </source>
</evidence>
<comment type="caution">
    <text evidence="13">The sequence shown here is derived from an EMBL/GenBank/DDBJ whole genome shotgun (WGS) entry which is preliminary data.</text>
</comment>
<dbReference type="Gene3D" id="3.40.50.300">
    <property type="entry name" value="P-loop containing nucleotide triphosphate hydrolases"/>
    <property type="match status" value="1"/>
</dbReference>
<comment type="similarity">
    <text evidence="2 11">Belongs to the guanylate kinase family.</text>
</comment>
<dbReference type="RefSeq" id="WP_243831743.1">
    <property type="nucleotide sequence ID" value="NZ_CP171129.1"/>
</dbReference>
<dbReference type="NCBIfam" id="TIGR03263">
    <property type="entry name" value="guanyl_kin"/>
    <property type="match status" value="1"/>
</dbReference>
<dbReference type="SMART" id="SM00072">
    <property type="entry name" value="GuKc"/>
    <property type="match status" value="1"/>
</dbReference>
<evidence type="ECO:0000259" key="12">
    <source>
        <dbReference type="PROSITE" id="PS50052"/>
    </source>
</evidence>
<name>A0A4R7J7N5_9ACTN</name>
<keyword evidence="14" id="KW-1185">Reference proteome</keyword>
<accession>A0A4R7J7N5</accession>
<dbReference type="Proteomes" id="UP000295371">
    <property type="component" value="Unassembled WGS sequence"/>
</dbReference>
<dbReference type="AlphaFoldDB" id="A0A4R7J7N5"/>
<dbReference type="InterPro" id="IPR020590">
    <property type="entry name" value="Guanylate_kinase_CS"/>
</dbReference>
<feature type="binding site" evidence="11">
    <location>
        <begin position="22"/>
        <end position="29"/>
    </location>
    <ligand>
        <name>ATP</name>
        <dbReference type="ChEBI" id="CHEBI:30616"/>
    </ligand>
</feature>
<dbReference type="InterPro" id="IPR027417">
    <property type="entry name" value="P-loop_NTPase"/>
</dbReference>
<feature type="domain" description="Guanylate kinase-like" evidence="12">
    <location>
        <begin position="15"/>
        <end position="194"/>
    </location>
</feature>
<dbReference type="PROSITE" id="PS50052">
    <property type="entry name" value="GUANYLATE_KINASE_2"/>
    <property type="match status" value="1"/>
</dbReference>
<evidence type="ECO:0000256" key="10">
    <source>
        <dbReference type="ARBA" id="ARBA00048594"/>
    </source>
</evidence>
<dbReference type="GO" id="GO:0005829">
    <property type="term" value="C:cytosol"/>
    <property type="evidence" value="ECO:0007669"/>
    <property type="project" value="TreeGrafter"/>
</dbReference>
<evidence type="ECO:0000256" key="1">
    <source>
        <dbReference type="ARBA" id="ARBA00003531"/>
    </source>
</evidence>
<dbReference type="EMBL" id="SOAW01000001">
    <property type="protein sequence ID" value="TDT33461.1"/>
    <property type="molecule type" value="Genomic_DNA"/>
</dbReference>
<dbReference type="InterPro" id="IPR008144">
    <property type="entry name" value="Guanylate_kin-like_dom"/>
</dbReference>
<dbReference type="PANTHER" id="PTHR23117:SF13">
    <property type="entry name" value="GUANYLATE KINASE"/>
    <property type="match status" value="1"/>
</dbReference>
<evidence type="ECO:0000313" key="14">
    <source>
        <dbReference type="Proteomes" id="UP000295371"/>
    </source>
</evidence>
<dbReference type="InterPro" id="IPR017665">
    <property type="entry name" value="Guanylate_kinase"/>
</dbReference>
<dbReference type="PROSITE" id="PS00856">
    <property type="entry name" value="GUANYLATE_KINASE_1"/>
    <property type="match status" value="1"/>
</dbReference>
<evidence type="ECO:0000256" key="4">
    <source>
        <dbReference type="ARBA" id="ARBA00016296"/>
    </source>
</evidence>
<evidence type="ECO:0000256" key="7">
    <source>
        <dbReference type="ARBA" id="ARBA00022777"/>
    </source>
</evidence>
<dbReference type="SUPFAM" id="SSF52540">
    <property type="entry name" value="P-loop containing nucleoside triphosphate hydrolases"/>
    <property type="match status" value="1"/>
</dbReference>
<keyword evidence="5 11" id="KW-0808">Transferase</keyword>
<evidence type="ECO:0000313" key="13">
    <source>
        <dbReference type="EMBL" id="TDT33461.1"/>
    </source>
</evidence>
<evidence type="ECO:0000256" key="9">
    <source>
        <dbReference type="ARBA" id="ARBA00030128"/>
    </source>
</evidence>
<keyword evidence="8 11" id="KW-0067">ATP-binding</keyword>
<comment type="subcellular location">
    <subcellularLocation>
        <location evidence="11">Cytoplasm</location>
    </subcellularLocation>
</comment>
<comment type="catalytic activity">
    <reaction evidence="10 11">
        <text>GMP + ATP = GDP + ADP</text>
        <dbReference type="Rhea" id="RHEA:20780"/>
        <dbReference type="ChEBI" id="CHEBI:30616"/>
        <dbReference type="ChEBI" id="CHEBI:58115"/>
        <dbReference type="ChEBI" id="CHEBI:58189"/>
        <dbReference type="ChEBI" id="CHEBI:456216"/>
        <dbReference type="EC" id="2.7.4.8"/>
    </reaction>
</comment>
<evidence type="ECO:0000256" key="6">
    <source>
        <dbReference type="ARBA" id="ARBA00022741"/>
    </source>
</evidence>
<dbReference type="PANTHER" id="PTHR23117">
    <property type="entry name" value="GUANYLATE KINASE-RELATED"/>
    <property type="match status" value="1"/>
</dbReference>
<dbReference type="GO" id="GO:0004385">
    <property type="term" value="F:GMP kinase activity"/>
    <property type="evidence" value="ECO:0007669"/>
    <property type="project" value="UniProtKB-UniRule"/>
</dbReference>
<evidence type="ECO:0000256" key="11">
    <source>
        <dbReference type="HAMAP-Rule" id="MF_00328"/>
    </source>
</evidence>
<keyword evidence="7 11" id="KW-0418">Kinase</keyword>